<dbReference type="SMART" id="SM01323">
    <property type="entry name" value="YajC"/>
    <property type="match status" value="1"/>
</dbReference>
<evidence type="ECO:0000256" key="8">
    <source>
        <dbReference type="ARBA" id="ARBA00023010"/>
    </source>
</evidence>
<keyword evidence="13" id="KW-1185">Reference proteome</keyword>
<dbReference type="PANTHER" id="PTHR33909:SF1">
    <property type="entry name" value="SEC TRANSLOCON ACCESSORY COMPLEX SUBUNIT YAJC"/>
    <property type="match status" value="1"/>
</dbReference>
<dbReference type="PANTHER" id="PTHR33909">
    <property type="entry name" value="SEC TRANSLOCON ACCESSORY COMPLEX SUBUNIT YAJC"/>
    <property type="match status" value="1"/>
</dbReference>
<evidence type="ECO:0000256" key="1">
    <source>
        <dbReference type="ARBA" id="ARBA00004162"/>
    </source>
</evidence>
<dbReference type="Pfam" id="PF02699">
    <property type="entry name" value="YajC"/>
    <property type="match status" value="1"/>
</dbReference>
<dbReference type="NCBIfam" id="TIGR00739">
    <property type="entry name" value="yajC"/>
    <property type="match status" value="1"/>
</dbReference>
<gene>
    <name evidence="12" type="primary">yajC</name>
    <name evidence="12" type="ORF">GCM10009855_22010</name>
</gene>
<dbReference type="InterPro" id="IPR003849">
    <property type="entry name" value="Preprotein_translocase_YajC"/>
</dbReference>
<evidence type="ECO:0000256" key="7">
    <source>
        <dbReference type="ARBA" id="ARBA00022989"/>
    </source>
</evidence>
<feature type="transmembrane region" description="Helical" evidence="11">
    <location>
        <begin position="17"/>
        <end position="34"/>
    </location>
</feature>
<evidence type="ECO:0000313" key="13">
    <source>
        <dbReference type="Proteomes" id="UP001501170"/>
    </source>
</evidence>
<proteinExistence type="inferred from homology"/>
<name>A0ABN3HIX5_9ACTN</name>
<keyword evidence="3" id="KW-0813">Transport</keyword>
<evidence type="ECO:0000256" key="4">
    <source>
        <dbReference type="ARBA" id="ARBA00022475"/>
    </source>
</evidence>
<feature type="compositionally biased region" description="Low complexity" evidence="10">
    <location>
        <begin position="112"/>
        <end position="126"/>
    </location>
</feature>
<keyword evidence="7 11" id="KW-1133">Transmembrane helix</keyword>
<comment type="similarity">
    <text evidence="2">Belongs to the YajC family.</text>
</comment>
<reference evidence="12 13" key="1">
    <citation type="journal article" date="2019" name="Int. J. Syst. Evol. Microbiol.">
        <title>The Global Catalogue of Microorganisms (GCM) 10K type strain sequencing project: providing services to taxonomists for standard genome sequencing and annotation.</title>
        <authorList>
            <consortium name="The Broad Institute Genomics Platform"/>
            <consortium name="The Broad Institute Genome Sequencing Center for Infectious Disease"/>
            <person name="Wu L."/>
            <person name="Ma J."/>
        </authorList>
    </citation>
    <scope>NUCLEOTIDE SEQUENCE [LARGE SCALE GENOMIC DNA]</scope>
    <source>
        <strain evidence="12 13">JCM 16227</strain>
    </source>
</reference>
<protein>
    <submittedName>
        <fullName evidence="12">Preprotein translocase subunit YajC</fullName>
    </submittedName>
</protein>
<keyword evidence="4" id="KW-1003">Cell membrane</keyword>
<keyword evidence="9 11" id="KW-0472">Membrane</keyword>
<evidence type="ECO:0000256" key="2">
    <source>
        <dbReference type="ARBA" id="ARBA00006742"/>
    </source>
</evidence>
<evidence type="ECO:0000256" key="5">
    <source>
        <dbReference type="ARBA" id="ARBA00022692"/>
    </source>
</evidence>
<organism evidence="12 13">
    <name type="scientific">Gordonia cholesterolivorans</name>
    <dbReference type="NCBI Taxonomy" id="559625"/>
    <lineage>
        <taxon>Bacteria</taxon>
        <taxon>Bacillati</taxon>
        <taxon>Actinomycetota</taxon>
        <taxon>Actinomycetes</taxon>
        <taxon>Mycobacteriales</taxon>
        <taxon>Gordoniaceae</taxon>
        <taxon>Gordonia</taxon>
    </lineage>
</organism>
<comment type="caution">
    <text evidence="12">The sequence shown here is derived from an EMBL/GenBank/DDBJ whole genome shotgun (WGS) entry which is preliminary data.</text>
</comment>
<keyword evidence="8" id="KW-0811">Translocation</keyword>
<feature type="region of interest" description="Disordered" evidence="10">
    <location>
        <begin position="101"/>
        <end position="149"/>
    </location>
</feature>
<evidence type="ECO:0000256" key="11">
    <source>
        <dbReference type="SAM" id="Phobius"/>
    </source>
</evidence>
<accession>A0ABN3HIX5</accession>
<dbReference type="Proteomes" id="UP001501170">
    <property type="component" value="Unassembled WGS sequence"/>
</dbReference>
<evidence type="ECO:0000256" key="10">
    <source>
        <dbReference type="SAM" id="MobiDB-lite"/>
    </source>
</evidence>
<dbReference type="EMBL" id="BAAARB010000010">
    <property type="protein sequence ID" value="GAA2381546.1"/>
    <property type="molecule type" value="Genomic_DNA"/>
</dbReference>
<keyword evidence="6" id="KW-0653">Protein transport</keyword>
<evidence type="ECO:0000256" key="3">
    <source>
        <dbReference type="ARBA" id="ARBA00022448"/>
    </source>
</evidence>
<keyword evidence="5 11" id="KW-0812">Transmembrane</keyword>
<evidence type="ECO:0000256" key="9">
    <source>
        <dbReference type="ARBA" id="ARBA00023136"/>
    </source>
</evidence>
<sequence length="149" mass="15982">MSLAPGGPGTLVPMESLILPLMLVLMAGFMFFSIRNQKKRAAAMNEMQNSLEAGARVQLHSGLFATVVDTGDGDSDVVKLELAPGVVTEWNRLAIREVVTPESEATDEAPEVETTALETTAIETSEIVPDAPAADESRDEKNEAKPEEK</sequence>
<feature type="compositionally biased region" description="Basic and acidic residues" evidence="10">
    <location>
        <begin position="135"/>
        <end position="149"/>
    </location>
</feature>
<evidence type="ECO:0000256" key="6">
    <source>
        <dbReference type="ARBA" id="ARBA00022927"/>
    </source>
</evidence>
<evidence type="ECO:0000313" key="12">
    <source>
        <dbReference type="EMBL" id="GAA2381546.1"/>
    </source>
</evidence>
<comment type="subcellular location">
    <subcellularLocation>
        <location evidence="1">Cell membrane</location>
        <topology evidence="1">Single-pass membrane protein</topology>
    </subcellularLocation>
</comment>